<keyword evidence="1" id="KW-1133">Transmembrane helix</keyword>
<dbReference type="VEuPathDB" id="PiroplasmaDB:BMR1_03g01100"/>
<gene>
    <name evidence="2" type="ORF">BMR1_03g01100</name>
</gene>
<accession>A0A0K3AM46</accession>
<protein>
    <submittedName>
        <fullName evidence="2">Uncharacterized protein</fullName>
    </submittedName>
</protein>
<sequence length="87" mass="10649">MSPRFQLFNYFRINYYSFHLKKERFYDYMCIGISSALVGYTAYLAFAFVANWRTTMKLLRYHQDRMECERKRLLNIVRDARNNGIIK</sequence>
<proteinExistence type="predicted"/>
<keyword evidence="1" id="KW-0812">Transmembrane</keyword>
<dbReference type="GeneID" id="24424854"/>
<keyword evidence="1" id="KW-0472">Membrane</keyword>
<dbReference type="AlphaFoldDB" id="A0A0K3AM46"/>
<organism evidence="2 3">
    <name type="scientific">Babesia microti (strain RI)</name>
    <dbReference type="NCBI Taxonomy" id="1133968"/>
    <lineage>
        <taxon>Eukaryota</taxon>
        <taxon>Sar</taxon>
        <taxon>Alveolata</taxon>
        <taxon>Apicomplexa</taxon>
        <taxon>Aconoidasida</taxon>
        <taxon>Piroplasmida</taxon>
        <taxon>Babesiidae</taxon>
        <taxon>Babesia</taxon>
    </lineage>
</organism>
<dbReference type="KEGG" id="bmic:BMR1_03g01100"/>
<reference evidence="2 3" key="2">
    <citation type="journal article" date="2013" name="PLoS ONE">
        <title>Whole genome mapping and re-organization of the nuclear and mitochondrial genomes of Babesia microti isolates.</title>
        <authorList>
            <person name="Cornillot E."/>
            <person name="Dassouli A."/>
            <person name="Garg A."/>
            <person name="Pachikara N."/>
            <person name="Randazzo S."/>
            <person name="Depoix D."/>
            <person name="Carcy B."/>
            <person name="Delbecq S."/>
            <person name="Frutos R."/>
            <person name="Silva J.C."/>
            <person name="Sutton R."/>
            <person name="Krause P.J."/>
            <person name="Mamoun C.B."/>
        </authorList>
    </citation>
    <scope>NUCLEOTIDE SEQUENCE [LARGE SCALE GENOMIC DNA]</scope>
    <source>
        <strain evidence="2 3">RI</strain>
    </source>
</reference>
<dbReference type="OrthoDB" id="445189at2759"/>
<dbReference type="EMBL" id="LN871598">
    <property type="protein sequence ID" value="CTQ40819.1"/>
    <property type="molecule type" value="Genomic_DNA"/>
</dbReference>
<evidence type="ECO:0000256" key="1">
    <source>
        <dbReference type="SAM" id="Phobius"/>
    </source>
</evidence>
<dbReference type="Proteomes" id="UP000002899">
    <property type="component" value="Chromosome III"/>
</dbReference>
<keyword evidence="3" id="KW-1185">Reference proteome</keyword>
<reference evidence="2 3" key="3">
    <citation type="journal article" date="2016" name="Sci. Rep.">
        <title>Genome-wide diversity and gene expression profiling of Babesia microti isolates identify polymorphic genes that mediate host-pathogen interactions.</title>
        <authorList>
            <person name="Silva J.C."/>
            <person name="Cornillot E."/>
            <person name="McCracken C."/>
            <person name="Usmani-Brown S."/>
            <person name="Dwivedi A."/>
            <person name="Ifeonu O.O."/>
            <person name="Crabtree J."/>
            <person name="Gotia H.T."/>
            <person name="Virji A.Z."/>
            <person name="Reynes C."/>
            <person name="Colinge J."/>
            <person name="Kumar V."/>
            <person name="Lawres L."/>
            <person name="Pazzi J.E."/>
            <person name="Pablo J.V."/>
            <person name="Hung C."/>
            <person name="Brancato J."/>
            <person name="Kumari P."/>
            <person name="Orvis J."/>
            <person name="Tretina K."/>
            <person name="Chibucos M."/>
            <person name="Ott S."/>
            <person name="Sadzewicz L."/>
            <person name="Sengamalay N."/>
            <person name="Shetty A.C."/>
            <person name="Su Q."/>
            <person name="Tallon L."/>
            <person name="Fraser C.M."/>
            <person name="Frutos R."/>
            <person name="Molina D.M."/>
            <person name="Krause P.J."/>
            <person name="Ben Mamoun C."/>
        </authorList>
    </citation>
    <scope>NUCLEOTIDE SEQUENCE [LARGE SCALE GENOMIC DNA]</scope>
    <source>
        <strain evidence="2 3">RI</strain>
    </source>
</reference>
<feature type="transmembrane region" description="Helical" evidence="1">
    <location>
        <begin position="25"/>
        <end position="50"/>
    </location>
</feature>
<evidence type="ECO:0000313" key="2">
    <source>
        <dbReference type="EMBL" id="CTQ40819.1"/>
    </source>
</evidence>
<reference evidence="2 3" key="1">
    <citation type="journal article" date="2012" name="Nucleic Acids Res.">
        <title>Sequencing of the smallest Apicomplexan genome from the human pathogen Babesia microti.</title>
        <authorList>
            <person name="Cornillot E."/>
            <person name="Hadj-Kaddour K."/>
            <person name="Dassouli A."/>
            <person name="Noel B."/>
            <person name="Ranwez V."/>
            <person name="Vacherie B."/>
            <person name="Augagneur Y."/>
            <person name="Bres V."/>
            <person name="Duclos A."/>
            <person name="Randazzo S."/>
            <person name="Carcy B."/>
            <person name="Debierre-Grockiego F."/>
            <person name="Delbecq S."/>
            <person name="Moubri-Menage K."/>
            <person name="Shams-Eldin H."/>
            <person name="Usmani-Brown S."/>
            <person name="Bringaud F."/>
            <person name="Wincker P."/>
            <person name="Vivares C.P."/>
            <person name="Schwarz R.T."/>
            <person name="Schetters T.P."/>
            <person name="Krause P.J."/>
            <person name="Gorenflot A."/>
            <person name="Berry V."/>
            <person name="Barbe V."/>
            <person name="Ben Mamoun C."/>
        </authorList>
    </citation>
    <scope>NUCLEOTIDE SEQUENCE [LARGE SCALE GENOMIC DNA]</scope>
    <source>
        <strain evidence="2 3">RI</strain>
    </source>
</reference>
<name>A0A0K3AM46_BABMR</name>
<dbReference type="RefSeq" id="XP_012648830.1">
    <property type="nucleotide sequence ID" value="XM_012793376.1"/>
</dbReference>
<evidence type="ECO:0000313" key="3">
    <source>
        <dbReference type="Proteomes" id="UP000002899"/>
    </source>
</evidence>